<dbReference type="PIRSF" id="PIRSF000705">
    <property type="entry name" value="DNK"/>
    <property type="match status" value="1"/>
</dbReference>
<evidence type="ECO:0000256" key="1">
    <source>
        <dbReference type="ARBA" id="ARBA00007420"/>
    </source>
</evidence>
<dbReference type="SUPFAM" id="SSF52540">
    <property type="entry name" value="P-loop containing nucleoside triphosphate hydrolases"/>
    <property type="match status" value="1"/>
</dbReference>
<accession>A0A564Z497</accession>
<dbReference type="InterPro" id="IPR002624">
    <property type="entry name" value="DCK/DGK"/>
</dbReference>
<feature type="domain" description="Deoxynucleoside kinase" evidence="4">
    <location>
        <begin position="8"/>
        <end position="194"/>
    </location>
</feature>
<feature type="active site" description="Proton acceptor" evidence="2">
    <location>
        <position position="89"/>
    </location>
</feature>
<dbReference type="InterPro" id="IPR050566">
    <property type="entry name" value="Deoxyribonucleoside_kinase"/>
</dbReference>
<evidence type="ECO:0000313" key="5">
    <source>
        <dbReference type="EMBL" id="VUZ54351.1"/>
    </source>
</evidence>
<reference evidence="5 6" key="1">
    <citation type="submission" date="2019-07" db="EMBL/GenBank/DDBJ databases">
        <authorList>
            <person name="Jastrzebski P J."/>
            <person name="Paukszto L."/>
            <person name="Jastrzebski P J."/>
        </authorList>
    </citation>
    <scope>NUCLEOTIDE SEQUENCE [LARGE SCALE GENOMIC DNA]</scope>
    <source>
        <strain evidence="5 6">WMS-il1</strain>
    </source>
</reference>
<keyword evidence="6" id="KW-1185">Reference proteome</keyword>
<evidence type="ECO:0000259" key="4">
    <source>
        <dbReference type="Pfam" id="PF01712"/>
    </source>
</evidence>
<dbReference type="Proteomes" id="UP000321570">
    <property type="component" value="Unassembled WGS sequence"/>
</dbReference>
<keyword evidence="3" id="KW-0547">Nucleotide-binding</keyword>
<dbReference type="GO" id="GO:0005524">
    <property type="term" value="F:ATP binding"/>
    <property type="evidence" value="ECO:0007669"/>
    <property type="project" value="UniProtKB-KW"/>
</dbReference>
<evidence type="ECO:0000256" key="3">
    <source>
        <dbReference type="PIRSR" id="PIRSR000705-3"/>
    </source>
</evidence>
<dbReference type="GO" id="GO:0019136">
    <property type="term" value="F:deoxynucleoside kinase activity"/>
    <property type="evidence" value="ECO:0007669"/>
    <property type="project" value="InterPro"/>
</dbReference>
<keyword evidence="3" id="KW-0067">ATP-binding</keyword>
<gene>
    <name evidence="5" type="ORF">WMSIL1_LOCUS12427</name>
</gene>
<feature type="binding site" evidence="3">
    <location>
        <begin position="12"/>
        <end position="20"/>
    </location>
    <ligand>
        <name>ATP</name>
        <dbReference type="ChEBI" id="CHEBI:30616"/>
    </ligand>
</feature>
<evidence type="ECO:0000256" key="2">
    <source>
        <dbReference type="PIRSR" id="PIRSR000705-1"/>
    </source>
</evidence>
<comment type="similarity">
    <text evidence="1">Belongs to the DCK/DGK family.</text>
</comment>
<dbReference type="PANTHER" id="PTHR10513:SF24">
    <property type="entry name" value="THYMIDINE KINASE 2, MITOCHONDRIAL"/>
    <property type="match status" value="1"/>
</dbReference>
<dbReference type="CDD" id="cd01673">
    <property type="entry name" value="dNK"/>
    <property type="match status" value="1"/>
</dbReference>
<dbReference type="InterPro" id="IPR027417">
    <property type="entry name" value="P-loop_NTPase"/>
</dbReference>
<dbReference type="Pfam" id="PF01712">
    <property type="entry name" value="dNK"/>
    <property type="match status" value="1"/>
</dbReference>
<proteinExistence type="inferred from homology"/>
<dbReference type="InterPro" id="IPR031314">
    <property type="entry name" value="DNK_dom"/>
</dbReference>
<dbReference type="PANTHER" id="PTHR10513">
    <property type="entry name" value="DEOXYNUCLEOSIDE KINASE"/>
    <property type="match status" value="1"/>
</dbReference>
<feature type="binding site" evidence="3">
    <location>
        <begin position="148"/>
        <end position="152"/>
    </location>
    <ligand>
        <name>ATP</name>
        <dbReference type="ChEBI" id="CHEBI:30616"/>
    </ligand>
</feature>
<dbReference type="GO" id="GO:0005739">
    <property type="term" value="C:mitochondrion"/>
    <property type="evidence" value="ECO:0007669"/>
    <property type="project" value="TreeGrafter"/>
</dbReference>
<name>A0A564Z497_HYMDI</name>
<dbReference type="AlphaFoldDB" id="A0A564Z497"/>
<dbReference type="EMBL" id="CABIJS010000632">
    <property type="protein sequence ID" value="VUZ54351.1"/>
    <property type="molecule type" value="Genomic_DNA"/>
</dbReference>
<protein>
    <recommendedName>
        <fullName evidence="4">Deoxynucleoside kinase domain-containing protein</fullName>
    </recommendedName>
</protein>
<evidence type="ECO:0000313" key="6">
    <source>
        <dbReference type="Proteomes" id="UP000321570"/>
    </source>
</evidence>
<organism evidence="5 6">
    <name type="scientific">Hymenolepis diminuta</name>
    <name type="common">Rat tapeworm</name>
    <dbReference type="NCBI Taxonomy" id="6216"/>
    <lineage>
        <taxon>Eukaryota</taxon>
        <taxon>Metazoa</taxon>
        <taxon>Spiralia</taxon>
        <taxon>Lophotrochozoa</taxon>
        <taxon>Platyhelminthes</taxon>
        <taxon>Cestoda</taxon>
        <taxon>Eucestoda</taxon>
        <taxon>Cyclophyllidea</taxon>
        <taxon>Hymenolepididae</taxon>
        <taxon>Hymenolepis</taxon>
    </lineage>
</organism>
<dbReference type="Gene3D" id="3.40.50.300">
    <property type="entry name" value="P-loop containing nucleotide triphosphate hydrolases"/>
    <property type="match status" value="1"/>
</dbReference>
<sequence>MNNRKVRIAVEGNIGCGKSTFLEEIKTLHPNIEVFPEPIDKWMNVDSFNLFENFYVTPHKWCSPFRSYVMTTISDQLSKPQTARVRLIERSIHSNFHCFTEANRDSGFISDGDYEVIKKYFDYLCSLPIFKLDSIIYLRSTPEICAERIKQRQRKGEEGIKIEYLEKLHDLHEKWLIESTRNLPAPLIIFDCTQSKDEVRRLYRENKEKILFGVRV</sequence>